<dbReference type="AlphaFoldDB" id="A0A6C0CZH6"/>
<keyword evidence="1" id="KW-0472">Membrane</keyword>
<evidence type="ECO:0000313" key="2">
    <source>
        <dbReference type="EMBL" id="QHT09562.1"/>
    </source>
</evidence>
<organism evidence="2">
    <name type="scientific">viral metagenome</name>
    <dbReference type="NCBI Taxonomy" id="1070528"/>
    <lineage>
        <taxon>unclassified sequences</taxon>
        <taxon>metagenomes</taxon>
        <taxon>organismal metagenomes</taxon>
    </lineage>
</organism>
<keyword evidence="1" id="KW-0812">Transmembrane</keyword>
<dbReference type="EMBL" id="MN739513">
    <property type="protein sequence ID" value="QHT09562.1"/>
    <property type="molecule type" value="Genomic_DNA"/>
</dbReference>
<reference evidence="2" key="1">
    <citation type="journal article" date="2020" name="Nature">
        <title>Giant virus diversity and host interactions through global metagenomics.</title>
        <authorList>
            <person name="Schulz F."/>
            <person name="Roux S."/>
            <person name="Paez-Espino D."/>
            <person name="Jungbluth S."/>
            <person name="Walsh D.A."/>
            <person name="Denef V.J."/>
            <person name="McMahon K.D."/>
            <person name="Konstantinidis K.T."/>
            <person name="Eloe-Fadrosh E.A."/>
            <person name="Kyrpides N.C."/>
            <person name="Woyke T."/>
        </authorList>
    </citation>
    <scope>NUCLEOTIDE SEQUENCE</scope>
    <source>
        <strain evidence="2">GVMAG-M-3300023174-102</strain>
    </source>
</reference>
<accession>A0A6C0CZH6</accession>
<evidence type="ECO:0000256" key="1">
    <source>
        <dbReference type="SAM" id="Phobius"/>
    </source>
</evidence>
<proteinExistence type="predicted"/>
<name>A0A6C0CZH6_9ZZZZ</name>
<feature type="transmembrane region" description="Helical" evidence="1">
    <location>
        <begin position="45"/>
        <end position="67"/>
    </location>
</feature>
<keyword evidence="1" id="KW-1133">Transmembrane helix</keyword>
<sequence>MYKYSLPNMLNEYKKNKSLIDAYLKRQPVEGLKDGQSGLILGMEIGVFLLMMTIGLILFFWALVVSIKYWDRLSDIMKVLLIISWFIAPPILPLIIVYIGKGSDSQQQMSRYRSY</sequence>
<feature type="transmembrane region" description="Helical" evidence="1">
    <location>
        <begin position="79"/>
        <end position="100"/>
    </location>
</feature>
<protein>
    <submittedName>
        <fullName evidence="2">Uncharacterized protein</fullName>
    </submittedName>
</protein>